<reference evidence="2 3" key="1">
    <citation type="journal article" date="2023" name="G3 (Bethesda)">
        <title>A chromosome-length genome assembly and annotation of blackberry (Rubus argutus, cv. 'Hillquist').</title>
        <authorList>
            <person name="Bruna T."/>
            <person name="Aryal R."/>
            <person name="Dudchenko O."/>
            <person name="Sargent D.J."/>
            <person name="Mead D."/>
            <person name="Buti M."/>
            <person name="Cavallini A."/>
            <person name="Hytonen T."/>
            <person name="Andres J."/>
            <person name="Pham M."/>
            <person name="Weisz D."/>
            <person name="Mascagni F."/>
            <person name="Usai G."/>
            <person name="Natali L."/>
            <person name="Bassil N."/>
            <person name="Fernandez G.E."/>
            <person name="Lomsadze A."/>
            <person name="Armour M."/>
            <person name="Olukolu B."/>
            <person name="Poorten T."/>
            <person name="Britton C."/>
            <person name="Davik J."/>
            <person name="Ashrafi H."/>
            <person name="Aiden E.L."/>
            <person name="Borodovsky M."/>
            <person name="Worthington M."/>
        </authorList>
    </citation>
    <scope>NUCLEOTIDE SEQUENCE [LARGE SCALE GENOMIC DNA]</scope>
    <source>
        <strain evidence="2">PI 553951</strain>
    </source>
</reference>
<evidence type="ECO:0000313" key="2">
    <source>
        <dbReference type="EMBL" id="KAK9925971.1"/>
    </source>
</evidence>
<dbReference type="AlphaFoldDB" id="A0AAW1WPQ6"/>
<name>A0AAW1WPQ6_RUBAR</name>
<dbReference type="EMBL" id="JBEDUW010000005">
    <property type="protein sequence ID" value="KAK9925971.1"/>
    <property type="molecule type" value="Genomic_DNA"/>
</dbReference>
<dbReference type="PANTHER" id="PTHR44259:SF114">
    <property type="entry name" value="OS06G0707300 PROTEIN"/>
    <property type="match status" value="1"/>
</dbReference>
<feature type="domain" description="KIB1-4 beta-propeller" evidence="1">
    <location>
        <begin position="62"/>
        <end position="309"/>
    </location>
</feature>
<dbReference type="PANTHER" id="PTHR44259">
    <property type="entry name" value="OS07G0183000 PROTEIN-RELATED"/>
    <property type="match status" value="1"/>
</dbReference>
<evidence type="ECO:0000313" key="3">
    <source>
        <dbReference type="Proteomes" id="UP001457282"/>
    </source>
</evidence>
<accession>A0AAW1WPQ6</accession>
<evidence type="ECO:0000259" key="1">
    <source>
        <dbReference type="Pfam" id="PF03478"/>
    </source>
</evidence>
<keyword evidence="3" id="KW-1185">Reference proteome</keyword>
<dbReference type="InterPro" id="IPR050942">
    <property type="entry name" value="F-box_BR-signaling"/>
</dbReference>
<dbReference type="Pfam" id="PF03478">
    <property type="entry name" value="Beta-prop_KIB1-4"/>
    <property type="match status" value="1"/>
</dbReference>
<proteinExistence type="predicted"/>
<organism evidence="2 3">
    <name type="scientific">Rubus argutus</name>
    <name type="common">Southern blackberry</name>
    <dbReference type="NCBI Taxonomy" id="59490"/>
    <lineage>
        <taxon>Eukaryota</taxon>
        <taxon>Viridiplantae</taxon>
        <taxon>Streptophyta</taxon>
        <taxon>Embryophyta</taxon>
        <taxon>Tracheophyta</taxon>
        <taxon>Spermatophyta</taxon>
        <taxon>Magnoliopsida</taxon>
        <taxon>eudicotyledons</taxon>
        <taxon>Gunneridae</taxon>
        <taxon>Pentapetalae</taxon>
        <taxon>rosids</taxon>
        <taxon>fabids</taxon>
        <taxon>Rosales</taxon>
        <taxon>Rosaceae</taxon>
        <taxon>Rosoideae</taxon>
        <taxon>Rosoideae incertae sedis</taxon>
        <taxon>Rubus</taxon>
    </lineage>
</organism>
<protein>
    <recommendedName>
        <fullName evidence="1">KIB1-4 beta-propeller domain-containing protein</fullName>
    </recommendedName>
</protein>
<gene>
    <name evidence="2" type="ORF">M0R45_023227</name>
</gene>
<comment type="caution">
    <text evidence="2">The sequence shown here is derived from an EMBL/GenBank/DDBJ whole genome shotgun (WGS) entry which is preliminary data.</text>
</comment>
<dbReference type="Proteomes" id="UP001457282">
    <property type="component" value="Unassembled WGS sequence"/>
</dbReference>
<sequence length="332" mass="37964">MANIIRFKPLFEDSPWLMLPNQYHSEQHHHTNFSTTSELGWRTWLGMSVCGDVEKKCIKKCFLNVSTNQVHSLALPEDARGKTICGFSAGWLILLDHRNSSLTLLNPFTGHRINNLPQLPENGAVHKAVLSTDPLRNPRDYKVLAILGEKRKLLCYEDGDKQWTMLQDYGTYYDDVLAPTDEELVAVSELGSLVCCDSPNRNQLVPPCFFNGGKVYLMSLGGEIYMLKSFSGTNYFLRHEGQWYVDNLGRFEVYRYDERHWCRTKDLGKWTIFLGHNHSVAAFKALDFRVNCIYFTDDEGGVDNSGVFSLRDGEAERKQWFMPSTAGKVVIQ</sequence>
<dbReference type="InterPro" id="IPR005174">
    <property type="entry name" value="KIB1-4_b-propeller"/>
</dbReference>